<feature type="region of interest" description="Disordered" evidence="6">
    <location>
        <begin position="1"/>
        <end position="25"/>
    </location>
</feature>
<feature type="compositionally biased region" description="Basic residues" evidence="6">
    <location>
        <begin position="1"/>
        <end position="20"/>
    </location>
</feature>
<reference evidence="8" key="1">
    <citation type="journal article" date="2017" name="BMC Genomics">
        <title>Complete chloroplast genome of Gracilaria firma (Gracilariaceae, Rhodophyta), with discussion on the use of chloroplast phylogenomics in the subclass Rhodymeniophycidae.</title>
        <authorList>
            <person name="Ng P.K."/>
            <person name="Lin S.M."/>
            <person name="Lim P.E."/>
            <person name="Liu L.C."/>
            <person name="Chen C.M."/>
            <person name="Pai T.W."/>
        </authorList>
    </citation>
    <scope>NUCLEOTIDE SEQUENCE [LARGE SCALE GENOMIC DNA]</scope>
</reference>
<evidence type="ECO:0000256" key="1">
    <source>
        <dbReference type="ARBA" id="ARBA00008560"/>
    </source>
</evidence>
<sequence>MAVPKKKTSKSKSRKSHWHRKAESVSRKSLSLAMSLLSSNSVSFVYNKSVDTFDN</sequence>
<dbReference type="GO" id="GO:0003735">
    <property type="term" value="F:structural constituent of ribosome"/>
    <property type="evidence" value="ECO:0007669"/>
    <property type="project" value="InterPro"/>
</dbReference>
<evidence type="ECO:0000256" key="6">
    <source>
        <dbReference type="SAM" id="MobiDB-lite"/>
    </source>
</evidence>
<protein>
    <recommendedName>
        <fullName evidence="4">Large ribosomal subunit protein bL32c</fullName>
    </recommendedName>
    <alternativeName>
        <fullName evidence="5">50S ribosomal protein L32, chloroplastic</fullName>
    </alternativeName>
</protein>
<accession>A0A0G4KB74</accession>
<gene>
    <name evidence="7" type="primary">rpl32</name>
</gene>
<keyword evidence="7" id="KW-0934">Plastid</keyword>
<evidence type="ECO:0000256" key="3">
    <source>
        <dbReference type="ARBA" id="ARBA00023274"/>
    </source>
</evidence>
<evidence type="ECO:0000256" key="2">
    <source>
        <dbReference type="ARBA" id="ARBA00022980"/>
    </source>
</evidence>
<organism evidence="7 8">
    <name type="scientific">Laurencia snackeyi</name>
    <dbReference type="NCBI Taxonomy" id="1858662"/>
    <lineage>
        <taxon>Eukaryota</taxon>
        <taxon>Rhodophyta</taxon>
        <taxon>Florideophyceae</taxon>
        <taxon>Rhodymeniophycidae</taxon>
        <taxon>Ceramiales</taxon>
        <taxon>Rhodomelaceae</taxon>
        <taxon>Laurencieae</taxon>
        <taxon>Laurencia</taxon>
    </lineage>
</organism>
<dbReference type="InterPro" id="IPR002677">
    <property type="entry name" value="Ribosomal_bL32"/>
</dbReference>
<dbReference type="GO" id="GO:0006412">
    <property type="term" value="P:translation"/>
    <property type="evidence" value="ECO:0007669"/>
    <property type="project" value="InterPro"/>
</dbReference>
<keyword evidence="2 7" id="KW-0689">Ribosomal protein</keyword>
<dbReference type="PANTHER" id="PTHR36083">
    <property type="entry name" value="50S RIBOSOMAL PROTEIN L32, CHLOROPLASTIC"/>
    <property type="match status" value="1"/>
</dbReference>
<dbReference type="InterPro" id="IPR044958">
    <property type="entry name" value="Ribosomal_bL32_plant/cyanobact"/>
</dbReference>
<name>A0A0G4KB74_9FLOR</name>
<dbReference type="GO" id="GO:0015934">
    <property type="term" value="C:large ribosomal subunit"/>
    <property type="evidence" value="ECO:0007669"/>
    <property type="project" value="InterPro"/>
</dbReference>
<proteinExistence type="inferred from homology"/>
<evidence type="ECO:0000313" key="8">
    <source>
        <dbReference type="Proteomes" id="UP000307987"/>
    </source>
</evidence>
<dbReference type="Pfam" id="PF01783">
    <property type="entry name" value="Ribosomal_L32p"/>
    <property type="match status" value="1"/>
</dbReference>
<comment type="similarity">
    <text evidence="1">Belongs to the bacterial ribosomal protein bL32 family.</text>
</comment>
<dbReference type="PANTHER" id="PTHR36083:SF1">
    <property type="entry name" value="LARGE RIBOSOMAL SUBUNIT PROTEIN BL32C"/>
    <property type="match status" value="1"/>
</dbReference>
<keyword evidence="3" id="KW-0687">Ribonucleoprotein</keyword>
<dbReference type="EMBL" id="LN833431">
    <property type="protein sequence ID" value="CRF40041.1"/>
    <property type="molecule type" value="Genomic_DNA"/>
</dbReference>
<evidence type="ECO:0000256" key="5">
    <source>
        <dbReference type="ARBA" id="ARBA00035431"/>
    </source>
</evidence>
<evidence type="ECO:0000256" key="4">
    <source>
        <dbReference type="ARBA" id="ARBA00035280"/>
    </source>
</evidence>
<dbReference type="HAMAP" id="MF_00340">
    <property type="entry name" value="Ribosomal_bL32"/>
    <property type="match status" value="1"/>
</dbReference>
<dbReference type="Proteomes" id="UP000307987">
    <property type="component" value="Plastid JFC0032_plastid"/>
</dbReference>
<evidence type="ECO:0000313" key="7">
    <source>
        <dbReference type="EMBL" id="CRF40041.1"/>
    </source>
</evidence>
<dbReference type="AlphaFoldDB" id="A0A0G4KB74"/>
<geneLocation type="plastid" evidence="7"/>